<feature type="region of interest" description="Disordered" evidence="2">
    <location>
        <begin position="41"/>
        <end position="61"/>
    </location>
</feature>
<dbReference type="Pfam" id="PF11924">
    <property type="entry name" value="IAT_beta"/>
    <property type="match status" value="1"/>
</dbReference>
<dbReference type="InterPro" id="IPR038177">
    <property type="entry name" value="IAT_beta_sf"/>
</dbReference>
<accession>A0A1C6Z088</accession>
<proteinExistence type="inferred from homology"/>
<feature type="compositionally biased region" description="Polar residues" evidence="2">
    <location>
        <begin position="41"/>
        <end position="51"/>
    </location>
</feature>
<evidence type="ECO:0000259" key="4">
    <source>
        <dbReference type="Pfam" id="PF11924"/>
    </source>
</evidence>
<dbReference type="InterPro" id="IPR051715">
    <property type="entry name" value="Intimin-Invasin_domain"/>
</dbReference>
<evidence type="ECO:0000256" key="1">
    <source>
        <dbReference type="ARBA" id="ARBA00010116"/>
    </source>
</evidence>
<dbReference type="Proteomes" id="UP000094844">
    <property type="component" value="Unassembled WGS sequence"/>
</dbReference>
<evidence type="ECO:0000313" key="5">
    <source>
        <dbReference type="EMBL" id="SCM52607.1"/>
    </source>
</evidence>
<dbReference type="InterPro" id="IPR024519">
    <property type="entry name" value="IAT_beta"/>
</dbReference>
<name>A0A1C6Z088_HAFAL</name>
<keyword evidence="3" id="KW-0732">Signal</keyword>
<dbReference type="Gene3D" id="2.40.160.160">
    <property type="entry name" value="Inverse autotransporter, beta-domain"/>
    <property type="match status" value="1"/>
</dbReference>
<sequence length="751" mass="81947">MKKIILYLLIAPSLSILFAGVSYSSNNNTLPDLGISSDTVSNQNNASSTKVSNEKDSPLERKTSEVLVNEAQSHFQNLTPEGMKSEALQYGKNLATATAQSKIESLLSPYGHVATNLSINDRGSLEGSSLDYLIPWYEGESDLWFSQFSVHNKDGRTVANMGTGIRHNLNEDWMLGSNLFYDRDITRGHHRAGLGGEAWTNFLKLSSNYYMPLSSWKDSPDFDDYQERPARGWDIRLQAYLPAYPQLGSSVVYEQYYGDQVALFGKDSLQEDPSAVTVGIDYTPVPLITVQAGYKKGDSAQREVTANINLDYRIGVSLSKQLDGDEVAKMRSLAGSRMDFVDRNNDIVLEYREKNDLDVGLYLKPTGTAAACILSDDPDSAEAYEGCHWTANATVTSHLKIKSAKWVPVSNFNPESTLGLPALTAESISNGQNNHWTLTFPAWVDSTDPSANKYRLAVTLVDDKGHTKQSNTVNIIVAEAPIDYQLVIDDSGEQKKAIKLLANGNNFANLHASGAKVTGLAGETTPLDAKNLNLTFHAYKMEDKSHSQEIAIHASKSDCKSGGECLFFKEPPSGSQAILGSTMNGVFSVIASKHDDGTQKTNAVLVDFSSASTMIYSAIVDSENPTVNLTATKGNLLQLGHKYQFKIAYDSNNNGQWDATDRETVSDSDPTPLISLVDYKWMFDGISPNGTKGGYAVSATENNTILIPKTNAEASQVLANAGADGVQGYELKVDYQLTPSGQQIMNKLRAK</sequence>
<dbReference type="RefSeq" id="WP_072308614.1">
    <property type="nucleotide sequence ID" value="NZ_FMIQ01000037.1"/>
</dbReference>
<dbReference type="GO" id="GO:0007155">
    <property type="term" value="P:cell adhesion"/>
    <property type="evidence" value="ECO:0007669"/>
    <property type="project" value="InterPro"/>
</dbReference>
<dbReference type="PANTHER" id="PTHR39576:SF2">
    <property type="entry name" value="ATTACHING AND EFFACING PROTEIN HOMOLOG-RELATED"/>
    <property type="match status" value="1"/>
</dbReference>
<protein>
    <submittedName>
        <fullName evidence="5">Adhesin/invasin</fullName>
    </submittedName>
</protein>
<dbReference type="OrthoDB" id="8320584at2"/>
<evidence type="ECO:0000256" key="2">
    <source>
        <dbReference type="SAM" id="MobiDB-lite"/>
    </source>
</evidence>
<gene>
    <name evidence="5" type="ORF">BN1044_02091</name>
</gene>
<dbReference type="PANTHER" id="PTHR39576">
    <property type="entry name" value="ATTACHING AND EFFACING PROTEIN HOMOLOG-RELATED-RELATED"/>
    <property type="match status" value="1"/>
</dbReference>
<feature type="compositionally biased region" description="Basic and acidic residues" evidence="2">
    <location>
        <begin position="52"/>
        <end position="61"/>
    </location>
</feature>
<comment type="similarity">
    <text evidence="1">Belongs to the intimin/invasin family.</text>
</comment>
<dbReference type="FunFam" id="2.40.160.160:FF:000001">
    <property type="entry name" value="Intimin-like inverse autotransporter SinH"/>
    <property type="match status" value="1"/>
</dbReference>
<reference evidence="5 6" key="1">
    <citation type="submission" date="2016-09" db="EMBL/GenBank/DDBJ databases">
        <authorList>
            <person name="Capua I."/>
            <person name="De Benedictis P."/>
            <person name="Joannis T."/>
            <person name="Lombin L.H."/>
            <person name="Cattoli G."/>
        </authorList>
    </citation>
    <scope>NUCLEOTIDE SEQUENCE [LARGE SCALE GENOMIC DNA]</scope>
    <source>
        <strain evidence="5 6">GB001</strain>
    </source>
</reference>
<dbReference type="InterPro" id="IPR003535">
    <property type="entry name" value="Intimin/invasin_bac"/>
</dbReference>
<dbReference type="STRING" id="569.A6V27_12490"/>
<feature type="domain" description="Inverse autotransporter beta-domain" evidence="4">
    <location>
        <begin position="71"/>
        <end position="345"/>
    </location>
</feature>
<feature type="chain" id="PRO_5008751739" evidence="3">
    <location>
        <begin position="25"/>
        <end position="751"/>
    </location>
</feature>
<evidence type="ECO:0000313" key="6">
    <source>
        <dbReference type="Proteomes" id="UP000094844"/>
    </source>
</evidence>
<dbReference type="PRINTS" id="PR01369">
    <property type="entry name" value="INTIMIN"/>
</dbReference>
<organism evidence="5 6">
    <name type="scientific">Hafnia alvei</name>
    <dbReference type="NCBI Taxonomy" id="569"/>
    <lineage>
        <taxon>Bacteria</taxon>
        <taxon>Pseudomonadati</taxon>
        <taxon>Pseudomonadota</taxon>
        <taxon>Gammaproteobacteria</taxon>
        <taxon>Enterobacterales</taxon>
        <taxon>Hafniaceae</taxon>
        <taxon>Hafnia</taxon>
    </lineage>
</organism>
<dbReference type="GO" id="GO:0009279">
    <property type="term" value="C:cell outer membrane"/>
    <property type="evidence" value="ECO:0007669"/>
    <property type="project" value="TreeGrafter"/>
</dbReference>
<feature type="signal peptide" evidence="3">
    <location>
        <begin position="1"/>
        <end position="24"/>
    </location>
</feature>
<dbReference type="AlphaFoldDB" id="A0A1C6Z088"/>
<dbReference type="EMBL" id="FMIQ01000037">
    <property type="protein sequence ID" value="SCM52607.1"/>
    <property type="molecule type" value="Genomic_DNA"/>
</dbReference>
<evidence type="ECO:0000256" key="3">
    <source>
        <dbReference type="SAM" id="SignalP"/>
    </source>
</evidence>